<dbReference type="AlphaFoldDB" id="A0A3P9I807"/>
<dbReference type="InterPro" id="IPR032675">
    <property type="entry name" value="LRR_dom_sf"/>
</dbReference>
<accession>A0A3P9I807</accession>
<dbReference type="Proteomes" id="UP000265200">
    <property type="component" value="Chromosome 2"/>
</dbReference>
<dbReference type="PANTHER" id="PTHR24106">
    <property type="entry name" value="NACHT, LRR AND CARD DOMAINS-CONTAINING"/>
    <property type="match status" value="1"/>
</dbReference>
<evidence type="ECO:0000313" key="4">
    <source>
        <dbReference type="Proteomes" id="UP000265200"/>
    </source>
</evidence>
<reference evidence="3 4" key="2">
    <citation type="submission" date="2017-04" db="EMBL/GenBank/DDBJ databases">
        <title>CpG methylation of centromeres and impact of large insertions on vertebrate speciation.</title>
        <authorList>
            <person name="Ichikawa K."/>
            <person name="Yoshimura J."/>
            <person name="Morishita S."/>
        </authorList>
    </citation>
    <scope>NUCLEOTIDE SEQUENCE</scope>
    <source>
        <strain evidence="3 4">HSOK</strain>
    </source>
</reference>
<proteinExistence type="predicted"/>
<dbReference type="Ensembl" id="ENSORLT00015024291.1">
    <property type="protein sequence ID" value="ENSORLP00015016171.1"/>
    <property type="gene ID" value="ENSORLG00015017145.1"/>
</dbReference>
<keyword evidence="1" id="KW-0433">Leucine-rich repeat</keyword>
<evidence type="ECO:0008006" key="5">
    <source>
        <dbReference type="Google" id="ProtNLM"/>
    </source>
</evidence>
<dbReference type="SUPFAM" id="SSF52047">
    <property type="entry name" value="RNI-like"/>
    <property type="match status" value="1"/>
</dbReference>
<keyword evidence="2" id="KW-0677">Repeat</keyword>
<evidence type="ECO:0000313" key="3">
    <source>
        <dbReference type="Ensembl" id="ENSORLP00015016171.1"/>
    </source>
</evidence>
<name>A0A3P9I807_ORYLA</name>
<organism evidence="3 4">
    <name type="scientific">Oryzias latipes</name>
    <name type="common">Japanese rice fish</name>
    <name type="synonym">Japanese killifish</name>
    <dbReference type="NCBI Taxonomy" id="8090"/>
    <lineage>
        <taxon>Eukaryota</taxon>
        <taxon>Metazoa</taxon>
        <taxon>Chordata</taxon>
        <taxon>Craniata</taxon>
        <taxon>Vertebrata</taxon>
        <taxon>Euteleostomi</taxon>
        <taxon>Actinopterygii</taxon>
        <taxon>Neopterygii</taxon>
        <taxon>Teleostei</taxon>
        <taxon>Neoteleostei</taxon>
        <taxon>Acanthomorphata</taxon>
        <taxon>Ovalentaria</taxon>
        <taxon>Atherinomorphae</taxon>
        <taxon>Beloniformes</taxon>
        <taxon>Adrianichthyidae</taxon>
        <taxon>Oryziinae</taxon>
        <taxon>Oryzias</taxon>
    </lineage>
</organism>
<dbReference type="Gene3D" id="3.80.10.10">
    <property type="entry name" value="Ribonuclease Inhibitor"/>
    <property type="match status" value="1"/>
</dbReference>
<evidence type="ECO:0000256" key="2">
    <source>
        <dbReference type="ARBA" id="ARBA00022737"/>
    </source>
</evidence>
<sequence length="214" mass="24064">MVFILLSSGEDLEEFDLKKYSPSDEALLRLMENCSLSEISCEAVVSALKKNPSNLTELDLSRNKKLQDSGVLDLCGFLESPDCRLQTLRSDSMFLLCSDQYDDKVVLTHSDEQKCPDSDLQQHLPAAACSLQRSAEELLLFFLQLFVSKLSADICSPQSSACSHQLFFVSLLQQTPLKRVQKKQPCTLTCTLSPAGVFQQMQLRVQRLMFVSRQ</sequence>
<reference key="1">
    <citation type="journal article" date="2007" name="Nature">
        <title>The medaka draft genome and insights into vertebrate genome evolution.</title>
        <authorList>
            <person name="Kasahara M."/>
            <person name="Naruse K."/>
            <person name="Sasaki S."/>
            <person name="Nakatani Y."/>
            <person name="Qu W."/>
            <person name="Ahsan B."/>
            <person name="Yamada T."/>
            <person name="Nagayasu Y."/>
            <person name="Doi K."/>
            <person name="Kasai Y."/>
            <person name="Jindo T."/>
            <person name="Kobayashi D."/>
            <person name="Shimada A."/>
            <person name="Toyoda A."/>
            <person name="Kuroki Y."/>
            <person name="Fujiyama A."/>
            <person name="Sasaki T."/>
            <person name="Shimizu A."/>
            <person name="Asakawa S."/>
            <person name="Shimizu N."/>
            <person name="Hashimoto S."/>
            <person name="Yang J."/>
            <person name="Lee Y."/>
            <person name="Matsushima K."/>
            <person name="Sugano S."/>
            <person name="Sakaizumi M."/>
            <person name="Narita T."/>
            <person name="Ohishi K."/>
            <person name="Haga S."/>
            <person name="Ohta F."/>
            <person name="Nomoto H."/>
            <person name="Nogata K."/>
            <person name="Morishita T."/>
            <person name="Endo T."/>
            <person name="Shin-I T."/>
            <person name="Takeda H."/>
            <person name="Morishita S."/>
            <person name="Kohara Y."/>
        </authorList>
    </citation>
    <scope>NUCLEOTIDE SEQUENCE [LARGE SCALE GENOMIC DNA]</scope>
    <source>
        <strain>Hd-rR</strain>
    </source>
</reference>
<reference evidence="3" key="4">
    <citation type="submission" date="2025-09" db="UniProtKB">
        <authorList>
            <consortium name="Ensembl"/>
        </authorList>
    </citation>
    <scope>IDENTIFICATION</scope>
    <source>
        <strain evidence="3">HSOK</strain>
    </source>
</reference>
<protein>
    <recommendedName>
        <fullName evidence="5">NACHT LRR and PYD domain-containing protein</fullName>
    </recommendedName>
</protein>
<reference evidence="3" key="3">
    <citation type="submission" date="2025-08" db="UniProtKB">
        <authorList>
            <consortium name="Ensembl"/>
        </authorList>
    </citation>
    <scope>IDENTIFICATION</scope>
    <source>
        <strain evidence="3">HSOK</strain>
    </source>
</reference>
<dbReference type="InterPro" id="IPR051261">
    <property type="entry name" value="NLR"/>
</dbReference>
<evidence type="ECO:0000256" key="1">
    <source>
        <dbReference type="ARBA" id="ARBA00022614"/>
    </source>
</evidence>